<evidence type="ECO:0000313" key="3">
    <source>
        <dbReference type="Proteomes" id="UP000264353"/>
    </source>
</evidence>
<evidence type="ECO:0000313" key="2">
    <source>
        <dbReference type="EMBL" id="RID57480.1"/>
    </source>
</evidence>
<reference evidence="2 3" key="1">
    <citation type="submission" date="2018-06" db="EMBL/GenBank/DDBJ databases">
        <title>WGS assembly of Brassica rapa FPsc.</title>
        <authorList>
            <person name="Bowman J."/>
            <person name="Kohchi T."/>
            <person name="Yamato K."/>
            <person name="Jenkins J."/>
            <person name="Shu S."/>
            <person name="Ishizaki K."/>
            <person name="Yamaoka S."/>
            <person name="Nishihama R."/>
            <person name="Nakamura Y."/>
            <person name="Berger F."/>
            <person name="Adam C."/>
            <person name="Aki S."/>
            <person name="Althoff F."/>
            <person name="Araki T."/>
            <person name="Arteaga-Vazquez M."/>
            <person name="Balasubrmanian S."/>
            <person name="Bauer D."/>
            <person name="Boehm C."/>
            <person name="Briginshaw L."/>
            <person name="Caballero-Perez J."/>
            <person name="Catarino B."/>
            <person name="Chen F."/>
            <person name="Chiyoda S."/>
            <person name="Chovatia M."/>
            <person name="Davies K."/>
            <person name="Delmans M."/>
            <person name="Demura T."/>
            <person name="Dierschke T."/>
            <person name="Dolan L."/>
            <person name="Dorantes-Acosta A."/>
            <person name="Eklund D."/>
            <person name="Florent S."/>
            <person name="Flores-Sandoval E."/>
            <person name="Fujiyama A."/>
            <person name="Fukuzawa H."/>
            <person name="Galik B."/>
            <person name="Grimanelli D."/>
            <person name="Grimwood J."/>
            <person name="Grossniklaus U."/>
            <person name="Hamada T."/>
            <person name="Haseloff J."/>
            <person name="Hetherington A."/>
            <person name="Higo A."/>
            <person name="Hirakawa Y."/>
            <person name="Hundley H."/>
            <person name="Ikeda Y."/>
            <person name="Inoue K."/>
            <person name="Inoue S."/>
            <person name="Ishida S."/>
            <person name="Jia Q."/>
            <person name="Kakita M."/>
            <person name="Kanazawa T."/>
            <person name="Kawai Y."/>
            <person name="Kawashima T."/>
            <person name="Kennedy M."/>
            <person name="Kinose K."/>
            <person name="Kinoshita T."/>
            <person name="Kohara Y."/>
            <person name="Koide E."/>
            <person name="Komatsu K."/>
            <person name="Kopischke S."/>
            <person name="Kubo M."/>
            <person name="Kyozuka J."/>
            <person name="Lagercrantz U."/>
            <person name="Lin S."/>
            <person name="Lindquist E."/>
            <person name="Lipzen A."/>
            <person name="Lu C."/>
            <person name="Luna E."/>
            <person name="Martienssen R."/>
            <person name="Minamino N."/>
            <person name="Mizutani M."/>
            <person name="Mizutani M."/>
            <person name="Mochizuki N."/>
            <person name="Monte I."/>
            <person name="Mosher R."/>
            <person name="Nagasaki H."/>
            <person name="Nakagami H."/>
            <person name="Naramoto S."/>
            <person name="Nishitani K."/>
            <person name="Ohtani M."/>
            <person name="Okamoto T."/>
            <person name="Okumura M."/>
            <person name="Phillips J."/>
            <person name="Pollak B."/>
            <person name="Reinders A."/>
            <person name="Roevekamp M."/>
            <person name="Sano R."/>
            <person name="Sawa S."/>
            <person name="Schmid M."/>
            <person name="Shirakawa M."/>
            <person name="Solano R."/>
            <person name="Spunde A."/>
            <person name="Suetsugu N."/>
            <person name="Sugano S."/>
            <person name="Sugiyama A."/>
            <person name="Sun R."/>
            <person name="Suzuki Y."/>
            <person name="Takenaka M."/>
            <person name="Takezawa D."/>
            <person name="Tomogane H."/>
            <person name="Tsuzuki M."/>
            <person name="Ueda T."/>
            <person name="Umeda M."/>
            <person name="Ward J."/>
            <person name="Watanabe Y."/>
            <person name="Yazaki K."/>
            <person name="Yokoyama R."/>
            <person name="Yoshitake Y."/>
            <person name="Yotsui I."/>
            <person name="Zachgo S."/>
            <person name="Schmutz J."/>
        </authorList>
    </citation>
    <scope>NUCLEOTIDE SEQUENCE [LARGE SCALE GENOMIC DNA]</scope>
    <source>
        <strain evidence="3">cv. B-3</strain>
    </source>
</reference>
<dbReference type="EMBL" id="CM010633">
    <property type="protein sequence ID" value="RID57480.1"/>
    <property type="molecule type" value="Genomic_DNA"/>
</dbReference>
<dbReference type="PANTHER" id="PTHR34356:SF3">
    <property type="entry name" value="EXPRESSED PROTEIN"/>
    <property type="match status" value="1"/>
</dbReference>
<dbReference type="Proteomes" id="UP000264353">
    <property type="component" value="Chromosome A6"/>
</dbReference>
<feature type="region of interest" description="Disordered" evidence="1">
    <location>
        <begin position="156"/>
        <end position="180"/>
    </location>
</feature>
<evidence type="ECO:0000256" key="1">
    <source>
        <dbReference type="SAM" id="MobiDB-lite"/>
    </source>
</evidence>
<accession>A0A397Z2E8</accession>
<protein>
    <submittedName>
        <fullName evidence="2">Uncharacterized protein</fullName>
    </submittedName>
</protein>
<dbReference type="PANTHER" id="PTHR34356">
    <property type="entry name" value="ANTIGENIC HEAT-STABLE PROTEIN"/>
    <property type="match status" value="1"/>
</dbReference>
<name>A0A397Z2E8_BRACM</name>
<feature type="compositionally biased region" description="Polar residues" evidence="1">
    <location>
        <begin position="156"/>
        <end position="166"/>
    </location>
</feature>
<dbReference type="AlphaFoldDB" id="A0A397Z2E8"/>
<organism evidence="2 3">
    <name type="scientific">Brassica campestris</name>
    <name type="common">Field mustard</name>
    <dbReference type="NCBI Taxonomy" id="3711"/>
    <lineage>
        <taxon>Eukaryota</taxon>
        <taxon>Viridiplantae</taxon>
        <taxon>Streptophyta</taxon>
        <taxon>Embryophyta</taxon>
        <taxon>Tracheophyta</taxon>
        <taxon>Spermatophyta</taxon>
        <taxon>Magnoliopsida</taxon>
        <taxon>eudicotyledons</taxon>
        <taxon>Gunneridae</taxon>
        <taxon>Pentapetalae</taxon>
        <taxon>rosids</taxon>
        <taxon>malvids</taxon>
        <taxon>Brassicales</taxon>
        <taxon>Brassicaceae</taxon>
        <taxon>Brassiceae</taxon>
        <taxon>Brassica</taxon>
    </lineage>
</organism>
<gene>
    <name evidence="2" type="ORF">BRARA_F00850</name>
</gene>
<proteinExistence type="predicted"/>
<sequence length="180" mass="20203">MERRRVSKEEVVQKLKDDGDFDRLRVNIIRRLKDNEELRNKMISLVKESTALNRPGAQNMKPRQLSDAIFEQVGSKMLSQLSDGLWGIIRSEDGMKSEIRETVQSVYATLSNTGGVQEGPSTREAERNIPTPFQKKQEVIQGAVVVNKGEAACSSSSNRVNYYTDNNSDEEDPELPPGFG</sequence>